<evidence type="ECO:0000313" key="2">
    <source>
        <dbReference type="EMBL" id="ABH03007.1"/>
    </source>
</evidence>
<dbReference type="CDD" id="cd00322">
    <property type="entry name" value="FNR_like"/>
    <property type="match status" value="1"/>
</dbReference>
<sequence>MFRFHRGTRVFCPASFSTSPWTSLTRQQDIGPNRECSRSLRRRGSIGSAWFSASRVDTLTAWKSELSVGKEVWLKLPYGDFVIGEESVSAGPIVLLAGGTGVAPYVPFLVSQRQAGNIHLYYGARQPEHLLFVPEFTRLRAESWFHLHLFLEQGALPSLGSQAGRLSIAGVAADLGADFLAAQYYLSGPPQMIASFQRELMQRGVGAASIHQDEWE</sequence>
<dbReference type="Pfam" id="PF00175">
    <property type="entry name" value="NAD_binding_1"/>
    <property type="match status" value="1"/>
</dbReference>
<dbReference type="GO" id="GO:0016491">
    <property type="term" value="F:oxidoreductase activity"/>
    <property type="evidence" value="ECO:0007669"/>
    <property type="project" value="InterPro"/>
</dbReference>
<dbReference type="EMBL" id="DQ832182">
    <property type="protein sequence ID" value="ABH03007.1"/>
    <property type="molecule type" value="Genomic_DNA"/>
</dbReference>
<name>Q0PHY4_SPIAU</name>
<accession>Q0PHY4</accession>
<dbReference type="PANTHER" id="PTHR47354">
    <property type="entry name" value="NADH OXIDOREDUCTASE HCR"/>
    <property type="match status" value="1"/>
</dbReference>
<proteinExistence type="predicted"/>
<dbReference type="SUPFAM" id="SSF52343">
    <property type="entry name" value="Ferredoxin reductase-like, C-terminal NADP-linked domain"/>
    <property type="match status" value="1"/>
</dbReference>
<protein>
    <submittedName>
        <fullName evidence="2">SpaV</fullName>
    </submittedName>
</protein>
<dbReference type="PANTHER" id="PTHR47354:SF5">
    <property type="entry name" value="PROTEIN RFBI"/>
    <property type="match status" value="1"/>
</dbReference>
<dbReference type="InterPro" id="IPR050415">
    <property type="entry name" value="MRET"/>
</dbReference>
<dbReference type="InterPro" id="IPR039261">
    <property type="entry name" value="FNR_nucleotide-bd"/>
</dbReference>
<dbReference type="AlphaFoldDB" id="Q0PHY4"/>
<evidence type="ECO:0000259" key="1">
    <source>
        <dbReference type="Pfam" id="PF00175"/>
    </source>
</evidence>
<reference evidence="2" key="1">
    <citation type="submission" date="2006-06" db="EMBL/GenBank/DDBJ databases">
        <title>LGLA, the large glycolipid of Spirochaeta aurantia.</title>
        <authorList>
            <person name="Paul C.J."/>
            <person name="Vinogradov E."/>
            <person name="Tapping R.I."/>
            <person name="Perry M.B."/>
            <person name="Moyles D."/>
            <person name="Kropinski A.M."/>
        </authorList>
    </citation>
    <scope>NUCLEOTIDE SEQUENCE</scope>
</reference>
<dbReference type="InterPro" id="IPR001433">
    <property type="entry name" value="OxRdtase_FAD/NAD-bd"/>
</dbReference>
<feature type="domain" description="Oxidoreductase FAD/NAD(P)-binding" evidence="1">
    <location>
        <begin position="95"/>
        <end position="196"/>
    </location>
</feature>
<organism evidence="2">
    <name type="scientific">Spirochaeta aurantia</name>
    <dbReference type="NCBI Taxonomy" id="147"/>
    <lineage>
        <taxon>Bacteria</taxon>
        <taxon>Pseudomonadati</taxon>
        <taxon>Spirochaetota</taxon>
        <taxon>Spirochaetia</taxon>
        <taxon>Spirochaetales</taxon>
        <taxon>Spirochaetaceae</taxon>
        <taxon>Spirochaeta</taxon>
    </lineage>
</organism>
<dbReference type="Gene3D" id="3.40.50.80">
    <property type="entry name" value="Nucleotide-binding domain of ferredoxin-NADP reductase (FNR) module"/>
    <property type="match status" value="1"/>
</dbReference>